<dbReference type="Pfam" id="PF01571">
    <property type="entry name" value="GCV_T"/>
    <property type="match status" value="1"/>
</dbReference>
<evidence type="ECO:0000313" key="4">
    <source>
        <dbReference type="EMBL" id="RIJ23414.1"/>
    </source>
</evidence>
<dbReference type="Pfam" id="PF25455">
    <property type="entry name" value="Beta-barrel_CAF17_C"/>
    <property type="match status" value="1"/>
</dbReference>
<dbReference type="InterPro" id="IPR045179">
    <property type="entry name" value="YgfZ/GcvT"/>
</dbReference>
<dbReference type="SUPFAM" id="SSF103025">
    <property type="entry name" value="Folate-binding domain"/>
    <property type="match status" value="1"/>
</dbReference>
<dbReference type="GO" id="GO:0016226">
    <property type="term" value="P:iron-sulfur cluster assembly"/>
    <property type="evidence" value="ECO:0007669"/>
    <property type="project" value="TreeGrafter"/>
</dbReference>
<name>A0A399QYV9_9PROT</name>
<comment type="caution">
    <text evidence="4">The sequence shown here is derived from an EMBL/GenBank/DDBJ whole genome shotgun (WGS) entry which is preliminary data.</text>
</comment>
<dbReference type="InterPro" id="IPR017703">
    <property type="entry name" value="YgfZ/GCV_T_CS"/>
</dbReference>
<proteinExistence type="predicted"/>
<dbReference type="RefSeq" id="WP_119378603.1">
    <property type="nucleotide sequence ID" value="NZ_QWGB01000005.1"/>
</dbReference>
<dbReference type="EMBL" id="QWGB01000005">
    <property type="protein sequence ID" value="RIJ23414.1"/>
    <property type="molecule type" value="Genomic_DNA"/>
</dbReference>
<dbReference type="InterPro" id="IPR006222">
    <property type="entry name" value="GCVT_N"/>
</dbReference>
<dbReference type="OrthoDB" id="9796287at2"/>
<dbReference type="PANTHER" id="PTHR22602:SF0">
    <property type="entry name" value="TRANSFERASE CAF17, MITOCHONDRIAL-RELATED"/>
    <property type="match status" value="1"/>
</dbReference>
<dbReference type="InterPro" id="IPR027266">
    <property type="entry name" value="TrmE/GcvT-like"/>
</dbReference>
<dbReference type="Proteomes" id="UP000265431">
    <property type="component" value="Unassembled WGS sequence"/>
</dbReference>
<evidence type="ECO:0000259" key="3">
    <source>
        <dbReference type="Pfam" id="PF25455"/>
    </source>
</evidence>
<evidence type="ECO:0000259" key="2">
    <source>
        <dbReference type="Pfam" id="PF01571"/>
    </source>
</evidence>
<gene>
    <name evidence="4" type="ORF">D1224_03860</name>
</gene>
<sequence>MDTKILSDRSVLVLDGPDTIALLERLVTNNTHDWATGKARYGALLTPQGKVIADFIAHRTEAGALLDVATHAVGDLSKRLQMFRLRAKVDINVDGKQAVAIGDEGTADPRSPELPKRTFVEDGAAPAISDEDWNGIRIPAGVAEWGRDFQGGEVFPWEINMDRQGGVDLKKGCFVGQEVVSRMHRRGKLRKRSIIIEGENLQKGQSLEGETPVGEITSTTTGKALATVRVDRLAKAGDTLTVEGNPVSIHGPDWLKDELAAVLAENETD</sequence>
<dbReference type="InterPro" id="IPR057460">
    <property type="entry name" value="CAF17_C"/>
</dbReference>
<feature type="domain" description="GCVT N-terminal" evidence="2">
    <location>
        <begin position="14"/>
        <end position="72"/>
    </location>
</feature>
<dbReference type="PIRSF" id="PIRSF006487">
    <property type="entry name" value="GcvT"/>
    <property type="match status" value="1"/>
</dbReference>
<protein>
    <submittedName>
        <fullName evidence="4">Folate-binding protein</fullName>
    </submittedName>
</protein>
<dbReference type="PANTHER" id="PTHR22602">
    <property type="entry name" value="TRANSFERASE CAF17, MITOCHONDRIAL-RELATED"/>
    <property type="match status" value="1"/>
</dbReference>
<dbReference type="AlphaFoldDB" id="A0A399QYV9"/>
<keyword evidence="1" id="KW-0809">Transit peptide</keyword>
<dbReference type="Gene3D" id="3.30.1360.120">
    <property type="entry name" value="Probable tRNA modification gtpase trme, domain 1"/>
    <property type="match status" value="2"/>
</dbReference>
<evidence type="ECO:0000313" key="5">
    <source>
        <dbReference type="Proteomes" id="UP000265431"/>
    </source>
</evidence>
<accession>A0A399QYV9</accession>
<feature type="domain" description="CAF17 C-terminal" evidence="3">
    <location>
        <begin position="203"/>
        <end position="256"/>
    </location>
</feature>
<keyword evidence="5" id="KW-1185">Reference proteome</keyword>
<evidence type="ECO:0000256" key="1">
    <source>
        <dbReference type="ARBA" id="ARBA00022946"/>
    </source>
</evidence>
<organism evidence="4 5">
    <name type="scientific">Henriciella barbarensis</name>
    <dbReference type="NCBI Taxonomy" id="86342"/>
    <lineage>
        <taxon>Bacteria</taxon>
        <taxon>Pseudomonadati</taxon>
        <taxon>Pseudomonadota</taxon>
        <taxon>Alphaproteobacteria</taxon>
        <taxon>Hyphomonadales</taxon>
        <taxon>Hyphomonadaceae</taxon>
        <taxon>Henriciella</taxon>
    </lineage>
</organism>
<reference evidence="4 5" key="1">
    <citation type="submission" date="2018-08" db="EMBL/GenBank/DDBJ databases">
        <title>Henriciella mobilis sp. nov., isolated from seawater.</title>
        <authorList>
            <person name="Cheng H."/>
            <person name="Wu Y.-H."/>
            <person name="Xu X.-W."/>
            <person name="Guo L.-L."/>
        </authorList>
    </citation>
    <scope>NUCLEOTIDE SEQUENCE [LARGE SCALE GENOMIC DNA]</scope>
    <source>
        <strain evidence="4 5">CCUG66934</strain>
    </source>
</reference>
<dbReference type="NCBIfam" id="TIGR03317">
    <property type="entry name" value="ygfZ_signature"/>
    <property type="match status" value="1"/>
</dbReference>